<feature type="transmembrane region" description="Helical" evidence="2">
    <location>
        <begin position="187"/>
        <end position="210"/>
    </location>
</feature>
<feature type="region of interest" description="Disordered" evidence="1">
    <location>
        <begin position="146"/>
        <end position="173"/>
    </location>
</feature>
<keyword evidence="2" id="KW-0812">Transmembrane</keyword>
<dbReference type="PANTHER" id="PTHR47261">
    <property type="entry name" value="CALCIUM-DEPENDENT LIPID-BINDING (CALB DOMAIN) FAMILY PROTEIN"/>
    <property type="match status" value="1"/>
</dbReference>
<gene>
    <name evidence="4" type="ORF">DARMORV10_C01P44330.1</name>
</gene>
<dbReference type="CDD" id="cd00030">
    <property type="entry name" value="C2"/>
    <property type="match status" value="1"/>
</dbReference>
<dbReference type="PROSITE" id="PS50004">
    <property type="entry name" value="C2"/>
    <property type="match status" value="1"/>
</dbReference>
<dbReference type="InterPro" id="IPR000008">
    <property type="entry name" value="C2_dom"/>
</dbReference>
<organism evidence="4">
    <name type="scientific">Brassica napus</name>
    <name type="common">Rape</name>
    <dbReference type="NCBI Taxonomy" id="3708"/>
    <lineage>
        <taxon>Eukaryota</taxon>
        <taxon>Viridiplantae</taxon>
        <taxon>Streptophyta</taxon>
        <taxon>Embryophyta</taxon>
        <taxon>Tracheophyta</taxon>
        <taxon>Spermatophyta</taxon>
        <taxon>Magnoliopsida</taxon>
        <taxon>eudicotyledons</taxon>
        <taxon>Gunneridae</taxon>
        <taxon>Pentapetalae</taxon>
        <taxon>rosids</taxon>
        <taxon>malvids</taxon>
        <taxon>Brassicales</taxon>
        <taxon>Brassicaceae</taxon>
        <taxon>Brassiceae</taxon>
        <taxon>Brassica</taxon>
    </lineage>
</organism>
<reference evidence="4" key="1">
    <citation type="submission" date="2021-01" db="EMBL/GenBank/DDBJ databases">
        <authorList>
            <consortium name="Genoscope - CEA"/>
            <person name="William W."/>
        </authorList>
    </citation>
    <scope>NUCLEOTIDE SEQUENCE</scope>
</reference>
<name>A0A816RSR0_BRANA</name>
<evidence type="ECO:0000259" key="3">
    <source>
        <dbReference type="PROSITE" id="PS50004"/>
    </source>
</evidence>
<keyword evidence="2" id="KW-0472">Membrane</keyword>
<dbReference type="SUPFAM" id="SSF49562">
    <property type="entry name" value="C2 domain (Calcium/lipid-binding domain, CaLB)"/>
    <property type="match status" value="1"/>
</dbReference>
<evidence type="ECO:0000313" key="4">
    <source>
        <dbReference type="EMBL" id="CAF2077587.1"/>
    </source>
</evidence>
<feature type="domain" description="C2" evidence="3">
    <location>
        <begin position="1"/>
        <end position="91"/>
    </location>
</feature>
<dbReference type="PANTHER" id="PTHR47261:SF2">
    <property type="entry name" value="CALCIUM-DEPENDENT LIPID-BINDING (CALB DOMAIN) FAMILY PROTEIN"/>
    <property type="match status" value="1"/>
</dbReference>
<evidence type="ECO:0000256" key="1">
    <source>
        <dbReference type="SAM" id="MobiDB-lite"/>
    </source>
</evidence>
<sequence length="212" mass="23500">MFSGRTDPYVILRMGDQVIRSKKNSQNSIGAPGQPIWNQDFQFLVSNPREQVLQIEVNDCLGFADMAIGTGQVNHLSFFFSLFGKGSAGELLLRLTYKAYVEDEEDEKRNAKATIAYASDDEISFVQNDKIPSDNLSQRVVYEYESSMSPVPSKTGENSKSQPEDSGNGRISGLEVKNVNSDRRLALLWFGVITSLLVLVSINMASSSIFNP</sequence>
<dbReference type="EMBL" id="HG994365">
    <property type="protein sequence ID" value="CAF2077587.1"/>
    <property type="molecule type" value="Genomic_DNA"/>
</dbReference>
<dbReference type="AlphaFoldDB" id="A0A816RSR0"/>
<evidence type="ECO:0000256" key="2">
    <source>
        <dbReference type="SAM" id="Phobius"/>
    </source>
</evidence>
<accession>A0A816RSR0</accession>
<keyword evidence="2" id="KW-1133">Transmembrane helix</keyword>
<protein>
    <submittedName>
        <fullName evidence="4">(rape) hypothetical protein</fullName>
    </submittedName>
</protein>
<dbReference type="Gene3D" id="2.60.40.150">
    <property type="entry name" value="C2 domain"/>
    <property type="match status" value="1"/>
</dbReference>
<proteinExistence type="predicted"/>
<dbReference type="Proteomes" id="UP001295469">
    <property type="component" value="Chromosome C01"/>
</dbReference>
<dbReference type="InterPro" id="IPR035892">
    <property type="entry name" value="C2_domain_sf"/>
</dbReference>
<feature type="compositionally biased region" description="Polar residues" evidence="1">
    <location>
        <begin position="146"/>
        <end position="165"/>
    </location>
</feature>
<dbReference type="Pfam" id="PF00168">
    <property type="entry name" value="C2"/>
    <property type="match status" value="1"/>
</dbReference>